<gene>
    <name evidence="3" type="ORF">CSSPJE1EN1_LOCUS8833</name>
</gene>
<keyword evidence="4" id="KW-1185">Reference proteome</keyword>
<feature type="region of interest" description="Disordered" evidence="2">
    <location>
        <begin position="48"/>
        <end position="68"/>
    </location>
</feature>
<protein>
    <submittedName>
        <fullName evidence="3">Uncharacterized protein</fullName>
    </submittedName>
</protein>
<accession>A0ABP0WDB1</accession>
<dbReference type="EMBL" id="OZ020110">
    <property type="protein sequence ID" value="CAK9263355.1"/>
    <property type="molecule type" value="Genomic_DNA"/>
</dbReference>
<feature type="compositionally biased region" description="Acidic residues" evidence="2">
    <location>
        <begin position="168"/>
        <end position="182"/>
    </location>
</feature>
<keyword evidence="1" id="KW-0175">Coiled coil</keyword>
<evidence type="ECO:0000313" key="3">
    <source>
        <dbReference type="EMBL" id="CAK9263355.1"/>
    </source>
</evidence>
<feature type="coiled-coil region" evidence="1">
    <location>
        <begin position="308"/>
        <end position="363"/>
    </location>
</feature>
<feature type="region of interest" description="Disordered" evidence="2">
    <location>
        <begin position="164"/>
        <end position="184"/>
    </location>
</feature>
<feature type="coiled-coil region" evidence="1">
    <location>
        <begin position="595"/>
        <end position="629"/>
    </location>
</feature>
<proteinExistence type="predicted"/>
<feature type="coiled-coil region" evidence="1">
    <location>
        <begin position="203"/>
        <end position="230"/>
    </location>
</feature>
<evidence type="ECO:0000313" key="4">
    <source>
        <dbReference type="Proteomes" id="UP001497444"/>
    </source>
</evidence>
<evidence type="ECO:0000256" key="1">
    <source>
        <dbReference type="SAM" id="Coils"/>
    </source>
</evidence>
<name>A0ABP0WDB1_9BRYO</name>
<reference evidence="3" key="1">
    <citation type="submission" date="2024-02" db="EMBL/GenBank/DDBJ databases">
        <authorList>
            <consortium name="ELIXIR-Norway"/>
            <consortium name="Elixir Norway"/>
        </authorList>
    </citation>
    <scope>NUCLEOTIDE SEQUENCE</scope>
</reference>
<evidence type="ECO:0000256" key="2">
    <source>
        <dbReference type="SAM" id="MobiDB-lite"/>
    </source>
</evidence>
<organism evidence="3 4">
    <name type="scientific">Sphagnum jensenii</name>
    <dbReference type="NCBI Taxonomy" id="128206"/>
    <lineage>
        <taxon>Eukaryota</taxon>
        <taxon>Viridiplantae</taxon>
        <taxon>Streptophyta</taxon>
        <taxon>Embryophyta</taxon>
        <taxon>Bryophyta</taxon>
        <taxon>Sphagnophytina</taxon>
        <taxon>Sphagnopsida</taxon>
        <taxon>Sphagnales</taxon>
        <taxon>Sphagnaceae</taxon>
        <taxon>Sphagnum</taxon>
    </lineage>
</organism>
<sequence length="669" mass="75212">MQFSSCCKEIKNTTSSASCTGMMLMRKQQPSKVVNNLQVVVAGGGGGGGGGGGDVVSNMNHHHHHHDSLAKRVERAEKLIKELRQSAAKSCQQVNQAKADLEELRSLCLHQEEEKKELQDVVDRLRQLCMDHEKSIYGLRQGLKTQIDATESCAKNNKLQLLLPDAASDADDESSTTDDDESSSAMMVTVQLQKELHRLSGIEVSLRSELEVYQNENTQLRTKNQQLKEKLGKRSTTSVAVQCLQSFEDQQKVVAVSCGGGELLNWQQREEAATAAHAATTELHEEVNLLAAKLGLVMSQKQHMREALRVSEEKLAAAMEGNKSLKEELGKERRAVHARAQDVQNLERQLEAFAASNQMLQAMLFLREKSAAICSSVQLELQGPGGASGMEKKKLSEAQTLRQVQKRWSTTAEEAVMMEEESFELQCNSNSSSKAEELMMIPCLQQTLLDLTQMVSSQNSCVVRLSAQNEELARLSQSQVRQIDDLHAEIGTAVKRKEKAIRELKQFRERMEDREKEMEERTSICEMLQEYVIAMQADLRQCHAQVTVLLQSHDNLKAEKDQLQCSHAEACFQISELKKQLKERVGATKLMVLDLDKSSKQVEKLQLELSRMTEERDEMQEEADSMGREALHIGLEVELLHRRLLQLEEDLLLKDGQIAILRSRWEGVE</sequence>
<dbReference type="Proteomes" id="UP001497444">
    <property type="component" value="Chromosome 15"/>
</dbReference>
<feature type="coiled-coil region" evidence="1">
    <location>
        <begin position="490"/>
        <end position="521"/>
    </location>
</feature>